<dbReference type="SUPFAM" id="SSF88946">
    <property type="entry name" value="Sigma2 domain of RNA polymerase sigma factors"/>
    <property type="match status" value="1"/>
</dbReference>
<dbReference type="Proteomes" id="UP000318288">
    <property type="component" value="Unassembled WGS sequence"/>
</dbReference>
<dbReference type="GO" id="GO:0016987">
    <property type="term" value="F:sigma factor activity"/>
    <property type="evidence" value="ECO:0007669"/>
    <property type="project" value="UniProtKB-KW"/>
</dbReference>
<dbReference type="GO" id="GO:0003677">
    <property type="term" value="F:DNA binding"/>
    <property type="evidence" value="ECO:0007669"/>
    <property type="project" value="InterPro"/>
</dbReference>
<keyword evidence="4" id="KW-0804">Transcription</keyword>
<keyword evidence="2" id="KW-0805">Transcription regulation</keyword>
<dbReference type="InterPro" id="IPR013249">
    <property type="entry name" value="RNA_pol_sigma70_r4_t2"/>
</dbReference>
<accession>A0A5C6EFF0</accession>
<proteinExistence type="inferred from homology"/>
<dbReference type="PANTHER" id="PTHR43133:SF51">
    <property type="entry name" value="RNA POLYMERASE SIGMA FACTOR"/>
    <property type="match status" value="1"/>
</dbReference>
<dbReference type="Gene3D" id="1.10.10.10">
    <property type="entry name" value="Winged helix-like DNA-binding domain superfamily/Winged helix DNA-binding domain"/>
    <property type="match status" value="1"/>
</dbReference>
<dbReference type="CDD" id="cd06171">
    <property type="entry name" value="Sigma70_r4"/>
    <property type="match status" value="1"/>
</dbReference>
<evidence type="ECO:0000256" key="3">
    <source>
        <dbReference type="ARBA" id="ARBA00023082"/>
    </source>
</evidence>
<feature type="domain" description="RNA polymerase sigma factor 70 region 4 type 2" evidence="5">
    <location>
        <begin position="100"/>
        <end position="151"/>
    </location>
</feature>
<dbReference type="InterPro" id="IPR014326">
    <property type="entry name" value="RNA_pol_sigma-70_Plancto"/>
</dbReference>
<dbReference type="Pfam" id="PF08281">
    <property type="entry name" value="Sigma70_r4_2"/>
    <property type="match status" value="1"/>
</dbReference>
<dbReference type="GO" id="GO:0006352">
    <property type="term" value="P:DNA-templated transcription initiation"/>
    <property type="evidence" value="ECO:0007669"/>
    <property type="project" value="InterPro"/>
</dbReference>
<evidence type="ECO:0000313" key="7">
    <source>
        <dbReference type="Proteomes" id="UP000318288"/>
    </source>
</evidence>
<dbReference type="InterPro" id="IPR039425">
    <property type="entry name" value="RNA_pol_sigma-70-like"/>
</dbReference>
<protein>
    <submittedName>
        <fullName evidence="6">ECF RNA polymerase sigma-E factor</fullName>
    </submittedName>
</protein>
<dbReference type="NCBIfam" id="TIGR02984">
    <property type="entry name" value="Sig-70_plancto1"/>
    <property type="match status" value="1"/>
</dbReference>
<keyword evidence="7" id="KW-1185">Reference proteome</keyword>
<evidence type="ECO:0000313" key="6">
    <source>
        <dbReference type="EMBL" id="TWU48513.1"/>
    </source>
</evidence>
<dbReference type="InterPro" id="IPR036388">
    <property type="entry name" value="WH-like_DNA-bd_sf"/>
</dbReference>
<dbReference type="InterPro" id="IPR013325">
    <property type="entry name" value="RNA_pol_sigma_r2"/>
</dbReference>
<name>A0A5C6EFF0_9BACT</name>
<evidence type="ECO:0000256" key="4">
    <source>
        <dbReference type="ARBA" id="ARBA00023163"/>
    </source>
</evidence>
<dbReference type="AlphaFoldDB" id="A0A5C6EFF0"/>
<keyword evidence="3" id="KW-0731">Sigma factor</keyword>
<comment type="caution">
    <text evidence="6">The sequence shown here is derived from an EMBL/GenBank/DDBJ whole genome shotgun (WGS) entry which is preliminary data.</text>
</comment>
<dbReference type="NCBIfam" id="TIGR02937">
    <property type="entry name" value="sigma70-ECF"/>
    <property type="match status" value="1"/>
</dbReference>
<dbReference type="Gene3D" id="1.10.1740.10">
    <property type="match status" value="1"/>
</dbReference>
<gene>
    <name evidence="6" type="primary">rpoE_3</name>
    <name evidence="6" type="ORF">Poly51_44130</name>
</gene>
<dbReference type="SUPFAM" id="SSF88659">
    <property type="entry name" value="Sigma3 and sigma4 domains of RNA polymerase sigma factors"/>
    <property type="match status" value="1"/>
</dbReference>
<evidence type="ECO:0000259" key="5">
    <source>
        <dbReference type="Pfam" id="PF08281"/>
    </source>
</evidence>
<dbReference type="EMBL" id="SJPW01000006">
    <property type="protein sequence ID" value="TWU48513.1"/>
    <property type="molecule type" value="Genomic_DNA"/>
</dbReference>
<dbReference type="InterPro" id="IPR013324">
    <property type="entry name" value="RNA_pol_sigma_r3/r4-like"/>
</dbReference>
<comment type="similarity">
    <text evidence="1">Belongs to the sigma-70 factor family. ECF subfamily.</text>
</comment>
<organism evidence="6 7">
    <name type="scientific">Rubripirellula tenax</name>
    <dbReference type="NCBI Taxonomy" id="2528015"/>
    <lineage>
        <taxon>Bacteria</taxon>
        <taxon>Pseudomonadati</taxon>
        <taxon>Planctomycetota</taxon>
        <taxon>Planctomycetia</taxon>
        <taxon>Pirellulales</taxon>
        <taxon>Pirellulaceae</taxon>
        <taxon>Rubripirellula</taxon>
    </lineage>
</organism>
<sequence>MQGKADPADVVQEVCLAASDSFEDFRGNSTEEFASWLRGILSNVLAMQVRRYLGTQKRDPRIEQALNQGLLSASSFLHSNLAGDFTSPSQHFARNEAFLRMAEALETLPKHYRQVIVLRHVDNLSFNEVAQQMDRSVDSVEKLWVRALAQLKQSIGDE</sequence>
<reference evidence="6 7" key="1">
    <citation type="submission" date="2019-02" db="EMBL/GenBank/DDBJ databases">
        <title>Deep-cultivation of Planctomycetes and their phenomic and genomic characterization uncovers novel biology.</title>
        <authorList>
            <person name="Wiegand S."/>
            <person name="Jogler M."/>
            <person name="Boedeker C."/>
            <person name="Pinto D."/>
            <person name="Vollmers J."/>
            <person name="Rivas-Marin E."/>
            <person name="Kohn T."/>
            <person name="Peeters S.H."/>
            <person name="Heuer A."/>
            <person name="Rast P."/>
            <person name="Oberbeckmann S."/>
            <person name="Bunk B."/>
            <person name="Jeske O."/>
            <person name="Meyerdierks A."/>
            <person name="Storesund J.E."/>
            <person name="Kallscheuer N."/>
            <person name="Luecker S."/>
            <person name="Lage O.M."/>
            <person name="Pohl T."/>
            <person name="Merkel B.J."/>
            <person name="Hornburger P."/>
            <person name="Mueller R.-W."/>
            <person name="Bruemmer F."/>
            <person name="Labrenz M."/>
            <person name="Spormann A.M."/>
            <person name="Op Den Camp H."/>
            <person name="Overmann J."/>
            <person name="Amann R."/>
            <person name="Jetten M.S.M."/>
            <person name="Mascher T."/>
            <person name="Medema M.H."/>
            <person name="Devos D.P."/>
            <person name="Kaster A.-K."/>
            <person name="Ovreas L."/>
            <person name="Rohde M."/>
            <person name="Galperin M.Y."/>
            <person name="Jogler C."/>
        </authorList>
    </citation>
    <scope>NUCLEOTIDE SEQUENCE [LARGE SCALE GENOMIC DNA]</scope>
    <source>
        <strain evidence="6 7">Poly51</strain>
    </source>
</reference>
<evidence type="ECO:0000256" key="2">
    <source>
        <dbReference type="ARBA" id="ARBA00023015"/>
    </source>
</evidence>
<dbReference type="PANTHER" id="PTHR43133">
    <property type="entry name" value="RNA POLYMERASE ECF-TYPE SIGMA FACTO"/>
    <property type="match status" value="1"/>
</dbReference>
<evidence type="ECO:0000256" key="1">
    <source>
        <dbReference type="ARBA" id="ARBA00010641"/>
    </source>
</evidence>
<dbReference type="InterPro" id="IPR014284">
    <property type="entry name" value="RNA_pol_sigma-70_dom"/>
</dbReference>